<dbReference type="RefSeq" id="WP_146212968.1">
    <property type="nucleotide sequence ID" value="NZ_JACBZZ010000001.1"/>
</dbReference>
<name>A0A2V3DWK4_9MICC</name>
<evidence type="ECO:0000313" key="10">
    <source>
        <dbReference type="EMBL" id="PXA69407.1"/>
    </source>
</evidence>
<keyword evidence="3" id="KW-0597">Phosphoprotein</keyword>
<comment type="catalytic activity">
    <reaction evidence="1">
        <text>ATP + protein L-histidine = ADP + protein N-phospho-L-histidine.</text>
        <dbReference type="EC" id="2.7.13.3"/>
    </reaction>
</comment>
<keyword evidence="11" id="KW-1185">Reference proteome</keyword>
<reference evidence="10 11" key="1">
    <citation type="submission" date="2018-05" db="EMBL/GenBank/DDBJ databases">
        <title>Genetic diversity of glacier-inhabiting Cryobacterium bacteria in China and description of Cryobacterium mengkeensis sp. nov. and Arthrobacter glacialis sp. nov.</title>
        <authorList>
            <person name="Liu Q."/>
            <person name="Xin Y.-H."/>
        </authorList>
    </citation>
    <scope>NUCLEOTIDE SEQUENCE [LARGE SCALE GENOMIC DNA]</scope>
    <source>
        <strain evidence="10 11">GP3</strain>
    </source>
</reference>
<dbReference type="EC" id="2.7.13.3" evidence="2"/>
<organism evidence="10 11">
    <name type="scientific">Arthrobacter psychrochitiniphilus</name>
    <dbReference type="NCBI Taxonomy" id="291045"/>
    <lineage>
        <taxon>Bacteria</taxon>
        <taxon>Bacillati</taxon>
        <taxon>Actinomycetota</taxon>
        <taxon>Actinomycetes</taxon>
        <taxon>Micrococcales</taxon>
        <taxon>Micrococcaceae</taxon>
        <taxon>Arthrobacter</taxon>
    </lineage>
</organism>
<keyword evidence="5" id="KW-0547">Nucleotide-binding</keyword>
<evidence type="ECO:0000256" key="7">
    <source>
        <dbReference type="ARBA" id="ARBA00022840"/>
    </source>
</evidence>
<dbReference type="InterPro" id="IPR050482">
    <property type="entry name" value="Sensor_HK_TwoCompSys"/>
</dbReference>
<keyword evidence="7" id="KW-0067">ATP-binding</keyword>
<dbReference type="AlphaFoldDB" id="A0A2V3DWK4"/>
<feature type="domain" description="Signal transduction histidine kinase subgroup 3 dimerisation and phosphoacceptor" evidence="9">
    <location>
        <begin position="218"/>
        <end position="281"/>
    </location>
</feature>
<sequence length="429" mass="45388">MVQSPAATRPLPLLRRLGGRFMSLDVRNIGNIKIEDMALSGGYFAIFWLLEAVNLTAFGSLKVEAFASAWPAIAVLGCAGVLFRRTSPTAMAWMCGTAAVGLLLAGQAGAFLLMFELFFSLVLFGTARASALASHAAWVLSALSVAGAFALFRDAGIAVAAGFIAVLTLLTPAEWAGNLRKANQLADSESARADAVQEASRQRLLAERNAHDLALEHERAHLARELHDVISARLCAIALQSGAALHGAPEGSGRVLLHQIRGESVAGLEELNTMIRLLHTREVSESPGRLADLESLTESRRAAGLEVHLDNAMDDGGHHLPLSVQTAVYRIVSESLINAAKHAPGQPVDISLAASGPGEELVVSVRNLLPSDPSGAPTGTGTGIPSMHFRATHAGGMLRTGPEEEHWVVRLRLPHQPQDSTDPNEGARA</sequence>
<gene>
    <name evidence="10" type="ORF">CVS29_02330</name>
</gene>
<dbReference type="InterPro" id="IPR011712">
    <property type="entry name" value="Sig_transdc_His_kin_sub3_dim/P"/>
</dbReference>
<dbReference type="GO" id="GO:0046983">
    <property type="term" value="F:protein dimerization activity"/>
    <property type="evidence" value="ECO:0007669"/>
    <property type="project" value="InterPro"/>
</dbReference>
<dbReference type="CDD" id="cd16917">
    <property type="entry name" value="HATPase_UhpB-NarQ-NarX-like"/>
    <property type="match status" value="1"/>
</dbReference>
<keyword evidence="8" id="KW-0902">Two-component regulatory system</keyword>
<dbReference type="Pfam" id="PF07730">
    <property type="entry name" value="HisKA_3"/>
    <property type="match status" value="1"/>
</dbReference>
<evidence type="ECO:0000256" key="2">
    <source>
        <dbReference type="ARBA" id="ARBA00012438"/>
    </source>
</evidence>
<evidence type="ECO:0000313" key="11">
    <source>
        <dbReference type="Proteomes" id="UP000246303"/>
    </source>
</evidence>
<dbReference type="InterPro" id="IPR036890">
    <property type="entry name" value="HATPase_C_sf"/>
</dbReference>
<dbReference type="Proteomes" id="UP000246303">
    <property type="component" value="Unassembled WGS sequence"/>
</dbReference>
<dbReference type="GO" id="GO:0005524">
    <property type="term" value="F:ATP binding"/>
    <property type="evidence" value="ECO:0007669"/>
    <property type="project" value="UniProtKB-KW"/>
</dbReference>
<evidence type="ECO:0000256" key="6">
    <source>
        <dbReference type="ARBA" id="ARBA00022777"/>
    </source>
</evidence>
<evidence type="ECO:0000256" key="8">
    <source>
        <dbReference type="ARBA" id="ARBA00023012"/>
    </source>
</evidence>
<dbReference type="PANTHER" id="PTHR24421:SF10">
    <property type="entry name" value="NITRATE_NITRITE SENSOR PROTEIN NARQ"/>
    <property type="match status" value="1"/>
</dbReference>
<proteinExistence type="predicted"/>
<evidence type="ECO:0000256" key="4">
    <source>
        <dbReference type="ARBA" id="ARBA00022679"/>
    </source>
</evidence>
<dbReference type="GO" id="GO:0000155">
    <property type="term" value="F:phosphorelay sensor kinase activity"/>
    <property type="evidence" value="ECO:0007669"/>
    <property type="project" value="InterPro"/>
</dbReference>
<comment type="caution">
    <text evidence="10">The sequence shown here is derived from an EMBL/GenBank/DDBJ whole genome shotgun (WGS) entry which is preliminary data.</text>
</comment>
<dbReference type="SUPFAM" id="SSF55874">
    <property type="entry name" value="ATPase domain of HSP90 chaperone/DNA topoisomerase II/histidine kinase"/>
    <property type="match status" value="1"/>
</dbReference>
<keyword evidence="6" id="KW-0418">Kinase</keyword>
<evidence type="ECO:0000256" key="3">
    <source>
        <dbReference type="ARBA" id="ARBA00022553"/>
    </source>
</evidence>
<evidence type="ECO:0000256" key="5">
    <source>
        <dbReference type="ARBA" id="ARBA00022741"/>
    </source>
</evidence>
<dbReference type="GO" id="GO:0016020">
    <property type="term" value="C:membrane"/>
    <property type="evidence" value="ECO:0007669"/>
    <property type="project" value="InterPro"/>
</dbReference>
<protein>
    <recommendedName>
        <fullName evidence="2">histidine kinase</fullName>
        <ecNumber evidence="2">2.7.13.3</ecNumber>
    </recommendedName>
</protein>
<dbReference type="PANTHER" id="PTHR24421">
    <property type="entry name" value="NITRATE/NITRITE SENSOR PROTEIN NARX-RELATED"/>
    <property type="match status" value="1"/>
</dbReference>
<evidence type="ECO:0000259" key="9">
    <source>
        <dbReference type="Pfam" id="PF07730"/>
    </source>
</evidence>
<dbReference type="EMBL" id="QHLZ01000001">
    <property type="protein sequence ID" value="PXA69407.1"/>
    <property type="molecule type" value="Genomic_DNA"/>
</dbReference>
<dbReference type="Gene3D" id="1.20.5.1930">
    <property type="match status" value="1"/>
</dbReference>
<accession>A0A2V3DWK4</accession>
<dbReference type="OrthoDB" id="227596at2"/>
<keyword evidence="4" id="KW-0808">Transferase</keyword>
<evidence type="ECO:0000256" key="1">
    <source>
        <dbReference type="ARBA" id="ARBA00000085"/>
    </source>
</evidence>
<dbReference type="Gene3D" id="3.30.565.10">
    <property type="entry name" value="Histidine kinase-like ATPase, C-terminal domain"/>
    <property type="match status" value="1"/>
</dbReference>